<proteinExistence type="predicted"/>
<evidence type="ECO:0000256" key="1">
    <source>
        <dbReference type="SAM" id="Phobius"/>
    </source>
</evidence>
<accession>A0A2X4PNN3</accession>
<dbReference type="Gene3D" id="1.20.144.10">
    <property type="entry name" value="Phosphatidic acid phosphatase type 2/haloperoxidase"/>
    <property type="match status" value="1"/>
</dbReference>
<feature type="transmembrane region" description="Helical" evidence="1">
    <location>
        <begin position="169"/>
        <end position="188"/>
    </location>
</feature>
<dbReference type="EMBL" id="LS483447">
    <property type="protein sequence ID" value="SQH73935.1"/>
    <property type="molecule type" value="Genomic_DNA"/>
</dbReference>
<feature type="transmembrane region" description="Helical" evidence="1">
    <location>
        <begin position="250"/>
        <end position="269"/>
    </location>
</feature>
<feature type="transmembrane region" description="Helical" evidence="1">
    <location>
        <begin position="53"/>
        <end position="71"/>
    </location>
</feature>
<dbReference type="Proteomes" id="UP000249300">
    <property type="component" value="Chromosome 1"/>
</dbReference>
<dbReference type="KEGG" id="pcre:NCTC12858_01814"/>
<dbReference type="AlphaFoldDB" id="A0A2X4PNN3"/>
<feature type="transmembrane region" description="Helical" evidence="1">
    <location>
        <begin position="78"/>
        <end position="95"/>
    </location>
</feature>
<dbReference type="InterPro" id="IPR000326">
    <property type="entry name" value="PAP2/HPO"/>
</dbReference>
<name>A0A2X4PNN3_9PORP</name>
<gene>
    <name evidence="3" type="ORF">NCTC12858_01814</name>
</gene>
<keyword evidence="1" id="KW-0472">Membrane</keyword>
<feature type="domain" description="Phosphatidic acid phosphatase type 2/haloperoxidase" evidence="2">
    <location>
        <begin position="200"/>
        <end position="317"/>
    </location>
</feature>
<feature type="transmembrane region" description="Helical" evidence="1">
    <location>
        <begin position="276"/>
        <end position="296"/>
    </location>
</feature>
<dbReference type="InterPro" id="IPR036938">
    <property type="entry name" value="PAP2/HPO_sf"/>
</dbReference>
<reference evidence="3 4" key="1">
    <citation type="submission" date="2018-06" db="EMBL/GenBank/DDBJ databases">
        <authorList>
            <consortium name="Pathogen Informatics"/>
            <person name="Doyle S."/>
        </authorList>
    </citation>
    <scope>NUCLEOTIDE SEQUENCE [LARGE SCALE GENOMIC DNA]</scope>
    <source>
        <strain evidence="3 4">NCTC12858</strain>
    </source>
</reference>
<dbReference type="SMART" id="SM00014">
    <property type="entry name" value="acidPPc"/>
    <property type="match status" value="1"/>
</dbReference>
<keyword evidence="1" id="KW-1133">Transmembrane helix</keyword>
<keyword evidence="4" id="KW-1185">Reference proteome</keyword>
<feature type="transmembrane region" description="Helical" evidence="1">
    <location>
        <begin position="302"/>
        <end position="320"/>
    </location>
</feature>
<dbReference type="SUPFAM" id="SSF48317">
    <property type="entry name" value="Acid phosphatase/Vanadium-dependent haloperoxidase"/>
    <property type="match status" value="1"/>
</dbReference>
<evidence type="ECO:0000313" key="4">
    <source>
        <dbReference type="Proteomes" id="UP000249300"/>
    </source>
</evidence>
<feature type="transmembrane region" description="Helical" evidence="1">
    <location>
        <begin position="21"/>
        <end position="41"/>
    </location>
</feature>
<keyword evidence="1" id="KW-0812">Transmembrane</keyword>
<sequence length="340" mass="39739">MEPLLSFFRACFRPINESHRALASIEIACLFYILVTSILIFCSFDQLPKAKFMLINRGEIILGMSFLYLVYRRTRSKLAWMMRIFFQLLLLSFWYPETYEFHILFGNYDHIFAEIEQFLFHSQPALYLHELLPQWWFSEIIHFSYFFYFALFVGVTLFYTAVDYPNADRVAFVIIASFFIYYLVYIFLPVAGPQYYFPAIGLEQVNDGVFPSVGNYFATHPELLPGPGHKEGIFYRLVSMSQHVGERPTAAFPSSHVGITTIVMIFFYRAKGGRKLFWAFLPIYICLCIATVYIQAHYLIDVIAGVLSGIGLWLLINWIYNKIFSPRVRTRKVVNKGNIR</sequence>
<protein>
    <submittedName>
        <fullName evidence="3">PAP2 superfamily</fullName>
    </submittedName>
</protein>
<organism evidence="3 4">
    <name type="scientific">Porphyromonas crevioricanis</name>
    <dbReference type="NCBI Taxonomy" id="393921"/>
    <lineage>
        <taxon>Bacteria</taxon>
        <taxon>Pseudomonadati</taxon>
        <taxon>Bacteroidota</taxon>
        <taxon>Bacteroidia</taxon>
        <taxon>Bacteroidales</taxon>
        <taxon>Porphyromonadaceae</taxon>
        <taxon>Porphyromonas</taxon>
    </lineage>
</organism>
<evidence type="ECO:0000259" key="2">
    <source>
        <dbReference type="SMART" id="SM00014"/>
    </source>
</evidence>
<dbReference type="Pfam" id="PF14378">
    <property type="entry name" value="PAP2_3"/>
    <property type="match status" value="1"/>
</dbReference>
<dbReference type="InterPro" id="IPR026841">
    <property type="entry name" value="Aur1/Ipt1"/>
</dbReference>
<evidence type="ECO:0000313" key="3">
    <source>
        <dbReference type="EMBL" id="SQH73935.1"/>
    </source>
</evidence>
<dbReference type="OrthoDB" id="1454668at2"/>
<dbReference type="RefSeq" id="WP_023936347.1">
    <property type="nucleotide sequence ID" value="NZ_FUXH01000003.1"/>
</dbReference>
<dbReference type="GO" id="GO:0016020">
    <property type="term" value="C:membrane"/>
    <property type="evidence" value="ECO:0007669"/>
    <property type="project" value="UniProtKB-SubCell"/>
</dbReference>
<feature type="transmembrane region" description="Helical" evidence="1">
    <location>
        <begin position="140"/>
        <end position="162"/>
    </location>
</feature>